<name>A0A656KMT9_BLUGR</name>
<gene>
    <name evidence="1" type="ORF">BGT96224_Ac31530</name>
</gene>
<dbReference type="EMBL" id="KE374055">
    <property type="protein sequence ID" value="EPQ67078.1"/>
    <property type="molecule type" value="Genomic_DNA"/>
</dbReference>
<dbReference type="Proteomes" id="UP000053110">
    <property type="component" value="Unassembled WGS sequence"/>
</dbReference>
<evidence type="ECO:0000313" key="2">
    <source>
        <dbReference type="Proteomes" id="UP000053110"/>
    </source>
</evidence>
<accession>A0A656KMT9</accession>
<dbReference type="AlphaFoldDB" id="A0A656KMT9"/>
<dbReference type="OrthoDB" id="10616729at2759"/>
<sequence length="209" mass="23702">MSSLLLRLLQLPLSTPRNYLIESLSRDNLAAIQFKFTDNLAKVYVFKGTKYIKWLDVWRQTKAVDASQYIPVHRMIKTLRATVATRDIIAKINEVEDDVDANPAVALARDTGQIKWKNPENFASFMVLLAVRNRLKWIQMPTLKNNGLFSVMSTPTRTVIKSIQSGFQNTKNLQTSSRNNGKQAIKLSSKFDSPDSNDGSCFYLKPTNT</sequence>
<organism evidence="1 2">
    <name type="scientific">Blumeria graminis f. sp. tritici 96224</name>
    <dbReference type="NCBI Taxonomy" id="1268274"/>
    <lineage>
        <taxon>Eukaryota</taxon>
        <taxon>Fungi</taxon>
        <taxon>Dikarya</taxon>
        <taxon>Ascomycota</taxon>
        <taxon>Pezizomycotina</taxon>
        <taxon>Leotiomycetes</taxon>
        <taxon>Erysiphales</taxon>
        <taxon>Erysiphaceae</taxon>
        <taxon>Blumeria</taxon>
    </lineage>
</organism>
<proteinExistence type="predicted"/>
<protein>
    <submittedName>
        <fullName evidence="1">Uncharacterized protein</fullName>
    </submittedName>
</protein>
<evidence type="ECO:0000313" key="1">
    <source>
        <dbReference type="EMBL" id="EPQ67078.1"/>
    </source>
</evidence>
<reference evidence="2" key="1">
    <citation type="journal article" date="2013" name="Nat. Genet.">
        <title>The wheat powdery mildew genome shows the unique evolution of an obligate biotroph.</title>
        <authorList>
            <person name="Wicker T."/>
            <person name="Oberhaensli S."/>
            <person name="Parlange F."/>
            <person name="Buchmann J.P."/>
            <person name="Shatalina M."/>
            <person name="Roffler S."/>
            <person name="Ben-David R."/>
            <person name="Dolezel J."/>
            <person name="Simkova H."/>
            <person name="Schulze-Lefert P."/>
            <person name="Spanu P.D."/>
            <person name="Bruggmann R."/>
            <person name="Amselem J."/>
            <person name="Quesneville H."/>
            <person name="Ver Loren van Themaat E."/>
            <person name="Paape T."/>
            <person name="Shimizu K.K."/>
            <person name="Keller B."/>
        </authorList>
    </citation>
    <scope>NUCLEOTIDE SEQUENCE [LARGE SCALE GENOMIC DNA]</scope>
    <source>
        <strain evidence="2">96224</strain>
    </source>
</reference>